<dbReference type="Proteomes" id="UP000287352">
    <property type="component" value="Unassembled WGS sequence"/>
</dbReference>
<reference evidence="1" key="2">
    <citation type="journal article" date="2019" name="Int. J. Syst. Evol. Microbiol.">
        <title>Tengunoibacter tsumagoiensis gen. nov., sp. nov., Dictyobacter kobayashii sp. nov., Dictyobacter alpinus sp. nov., and description of Dictyobacteraceae fam. nov. within the order Ktedonobacterales isolated from Tengu-no-mugimeshi, a soil-like granular mass of micro-organisms, and emended descriptions of the genera Ktedonobacter and Dictyobacter.</title>
        <authorList>
            <person name="Wang C."/>
            <person name="Zheng Y."/>
            <person name="Sakai Y."/>
            <person name="Toyoda A."/>
            <person name="Minakuchi Y."/>
            <person name="Abe K."/>
            <person name="Yokota A."/>
            <person name="Yabe S."/>
        </authorList>
    </citation>
    <scope>NUCLEOTIDE SEQUENCE</scope>
    <source>
        <strain evidence="1">Uno3</strain>
    </source>
</reference>
<evidence type="ECO:0000313" key="3">
    <source>
        <dbReference type="Proteomes" id="UP000287352"/>
    </source>
</evidence>
<reference evidence="3" key="1">
    <citation type="submission" date="2018-12" db="EMBL/GenBank/DDBJ databases">
        <title>Tengunoibacter tsumagoiensis gen. nov., sp. nov., Dictyobacter kobayashii sp. nov., D. alpinus sp. nov., and D. joshuensis sp. nov. and description of Dictyobacteraceae fam. nov. within the order Ktedonobacterales isolated from Tengu-no-mugimeshi.</title>
        <authorList>
            <person name="Wang C.M."/>
            <person name="Zheng Y."/>
            <person name="Sakai Y."/>
            <person name="Toyoda A."/>
            <person name="Minakuchi Y."/>
            <person name="Abe K."/>
            <person name="Yokota A."/>
            <person name="Yabe S."/>
        </authorList>
    </citation>
    <scope>NUCLEOTIDE SEQUENCE [LARGE SCALE GENOMIC DNA]</scope>
    <source>
        <strain evidence="3">Uno3</strain>
    </source>
</reference>
<protein>
    <submittedName>
        <fullName evidence="1">Uncharacterized protein</fullName>
    </submittedName>
</protein>
<evidence type="ECO:0000313" key="2">
    <source>
        <dbReference type="EMBL" id="GCE14221.1"/>
    </source>
</evidence>
<accession>A0A402A4T2</accession>
<organism evidence="1 3">
    <name type="scientific">Tengunoibacter tsumagoiensis</name>
    <dbReference type="NCBI Taxonomy" id="2014871"/>
    <lineage>
        <taxon>Bacteria</taxon>
        <taxon>Bacillati</taxon>
        <taxon>Chloroflexota</taxon>
        <taxon>Ktedonobacteria</taxon>
        <taxon>Ktedonobacterales</taxon>
        <taxon>Dictyobacteraceae</taxon>
        <taxon>Tengunoibacter</taxon>
    </lineage>
</organism>
<name>A0A402A4T2_9CHLR</name>
<dbReference type="EMBL" id="BIFR01000001">
    <property type="protein sequence ID" value="GCE14167.1"/>
    <property type="molecule type" value="Genomic_DNA"/>
</dbReference>
<keyword evidence="3" id="KW-1185">Reference proteome</keyword>
<dbReference type="EMBL" id="BIFR01000001">
    <property type="protein sequence ID" value="GCE14221.1"/>
    <property type="molecule type" value="Genomic_DNA"/>
</dbReference>
<sequence>MRRWNRGDKVYAKINQQKVAAVVLQSRDCSAGDYELVQIKTAEKNHLSGQWVCGSYPKPVQSYKLTLRRDVIPGFDAK</sequence>
<gene>
    <name evidence="1" type="ORF">KTT_40260</name>
    <name evidence="2" type="ORF">KTT_40800</name>
</gene>
<comment type="caution">
    <text evidence="1">The sequence shown here is derived from an EMBL/GenBank/DDBJ whole genome shotgun (WGS) entry which is preliminary data.</text>
</comment>
<evidence type="ECO:0000313" key="1">
    <source>
        <dbReference type="EMBL" id="GCE14167.1"/>
    </source>
</evidence>
<proteinExistence type="predicted"/>
<dbReference type="AlphaFoldDB" id="A0A402A4T2"/>